<comment type="caution">
    <text evidence="9">The sequence shown here is derived from an EMBL/GenBank/DDBJ whole genome shotgun (WGS) entry which is preliminary data.</text>
</comment>
<dbReference type="Pfam" id="PF00696">
    <property type="entry name" value="AA_kinase"/>
    <property type="match status" value="1"/>
</dbReference>
<dbReference type="RefSeq" id="WP_249297366.1">
    <property type="nucleotide sequence ID" value="NZ_JACRSX010000003.1"/>
</dbReference>
<evidence type="ECO:0000256" key="6">
    <source>
        <dbReference type="ARBA" id="ARBA00048467"/>
    </source>
</evidence>
<dbReference type="InterPro" id="IPR003964">
    <property type="entry name" value="Carb_kinase"/>
</dbReference>
<evidence type="ECO:0000259" key="8">
    <source>
        <dbReference type="Pfam" id="PF00696"/>
    </source>
</evidence>
<evidence type="ECO:0000256" key="7">
    <source>
        <dbReference type="PIRNR" id="PIRNR000723"/>
    </source>
</evidence>
<name>A0ABR7N034_9FIRM</name>
<comment type="similarity">
    <text evidence="2 7">Belongs to the carbamate kinase family.</text>
</comment>
<dbReference type="SUPFAM" id="SSF53633">
    <property type="entry name" value="Carbamate kinase-like"/>
    <property type="match status" value="1"/>
</dbReference>
<evidence type="ECO:0000256" key="2">
    <source>
        <dbReference type="ARBA" id="ARBA00011066"/>
    </source>
</evidence>
<evidence type="ECO:0000256" key="5">
    <source>
        <dbReference type="ARBA" id="ARBA00022777"/>
    </source>
</evidence>
<organism evidence="9 10">
    <name type="scientific">Jutongia huaianensis</name>
    <dbReference type="NCBI Taxonomy" id="2763668"/>
    <lineage>
        <taxon>Bacteria</taxon>
        <taxon>Bacillati</taxon>
        <taxon>Bacillota</taxon>
        <taxon>Clostridia</taxon>
        <taxon>Lachnospirales</taxon>
        <taxon>Lachnospiraceae</taxon>
        <taxon>Jutongia</taxon>
    </lineage>
</organism>
<dbReference type="NCBIfam" id="NF009007">
    <property type="entry name" value="PRK12352.1"/>
    <property type="match status" value="1"/>
</dbReference>
<accession>A0ABR7N034</accession>
<comment type="pathway">
    <text evidence="1">Metabolic intermediate metabolism; carbamoyl phosphate degradation; CO(2) and NH(3) from carbamoyl phosphate: step 1/1.</text>
</comment>
<gene>
    <name evidence="9" type="ORF">H8704_03455</name>
</gene>
<evidence type="ECO:0000256" key="1">
    <source>
        <dbReference type="ARBA" id="ARBA00005118"/>
    </source>
</evidence>
<dbReference type="Gene3D" id="3.40.1160.10">
    <property type="entry name" value="Acetylglutamate kinase-like"/>
    <property type="match status" value="1"/>
</dbReference>
<protein>
    <recommendedName>
        <fullName evidence="3 7">Carbamate kinase</fullName>
    </recommendedName>
</protein>
<reference evidence="9 10" key="1">
    <citation type="submission" date="2020-08" db="EMBL/GenBank/DDBJ databases">
        <title>Genome public.</title>
        <authorList>
            <person name="Liu C."/>
            <person name="Sun Q."/>
        </authorList>
    </citation>
    <scope>NUCLEOTIDE SEQUENCE [LARGE SCALE GENOMIC DNA]</scope>
    <source>
        <strain evidence="9 10">NSJ-37</strain>
    </source>
</reference>
<dbReference type="PANTHER" id="PTHR30409:SF1">
    <property type="entry name" value="CARBAMATE KINASE-RELATED"/>
    <property type="match status" value="1"/>
</dbReference>
<dbReference type="EMBL" id="JACRSX010000003">
    <property type="protein sequence ID" value="MBC8561695.1"/>
    <property type="molecule type" value="Genomic_DNA"/>
</dbReference>
<evidence type="ECO:0000256" key="4">
    <source>
        <dbReference type="ARBA" id="ARBA00022679"/>
    </source>
</evidence>
<dbReference type="GO" id="GO:0016301">
    <property type="term" value="F:kinase activity"/>
    <property type="evidence" value="ECO:0007669"/>
    <property type="project" value="UniProtKB-KW"/>
</dbReference>
<keyword evidence="4 7" id="KW-0808">Transferase</keyword>
<evidence type="ECO:0000313" key="9">
    <source>
        <dbReference type="EMBL" id="MBC8561695.1"/>
    </source>
</evidence>
<evidence type="ECO:0000313" key="10">
    <source>
        <dbReference type="Proteomes" id="UP000606193"/>
    </source>
</evidence>
<dbReference type="PRINTS" id="PR01469">
    <property type="entry name" value="CARBMTKINASE"/>
</dbReference>
<evidence type="ECO:0000256" key="3">
    <source>
        <dbReference type="ARBA" id="ARBA00013070"/>
    </source>
</evidence>
<proteinExistence type="inferred from homology"/>
<dbReference type="CDD" id="cd04235">
    <property type="entry name" value="AAK_CK"/>
    <property type="match status" value="1"/>
</dbReference>
<keyword evidence="10" id="KW-1185">Reference proteome</keyword>
<dbReference type="Proteomes" id="UP000606193">
    <property type="component" value="Unassembled WGS sequence"/>
</dbReference>
<dbReference type="PIRSF" id="PIRSF000723">
    <property type="entry name" value="Carbamate_kin"/>
    <property type="match status" value="1"/>
</dbReference>
<keyword evidence="5 7" id="KW-0418">Kinase</keyword>
<comment type="catalytic activity">
    <reaction evidence="6">
        <text>hydrogencarbonate + NH4(+) + ATP = carbamoyl phosphate + ADP + H2O + H(+)</text>
        <dbReference type="Rhea" id="RHEA:10152"/>
        <dbReference type="ChEBI" id="CHEBI:15377"/>
        <dbReference type="ChEBI" id="CHEBI:15378"/>
        <dbReference type="ChEBI" id="CHEBI:17544"/>
        <dbReference type="ChEBI" id="CHEBI:28938"/>
        <dbReference type="ChEBI" id="CHEBI:30616"/>
        <dbReference type="ChEBI" id="CHEBI:58228"/>
        <dbReference type="ChEBI" id="CHEBI:456216"/>
        <dbReference type="EC" id="2.7.2.2"/>
    </reaction>
</comment>
<feature type="domain" description="Aspartate/glutamate/uridylate kinase" evidence="8">
    <location>
        <begin position="4"/>
        <end position="284"/>
    </location>
</feature>
<dbReference type="InterPro" id="IPR036393">
    <property type="entry name" value="AceGlu_kinase-like_sf"/>
</dbReference>
<sequence>MNNKKIVVALGHNALGSTFPEQKAAVKKAAAAIADLIEAKYQVVITHSNGPQVGMIHAAMTEYSLLEPDNTVAPMSICSAMSQGYIGYDLQNELRTELLNRGIYKPVTTLITQVRVDPFDAAFSQPSKVIGRYMTEEEAKAEQKKNNHVIKDGDKGYRRIIAAPRPMEIYELDAIKALLDADQVVIACGGGGIPVLQQGTRLKGASAVIEKDLTSACLAEGIQADMLLLLTGVEKVALNFNTPQETPLDYLSVEEATKYIEDGQFTTGAMLPKIEAAVSFASSSPAHKSVITDLDTALDGVTGKTGTLITAD</sequence>
<dbReference type="InterPro" id="IPR001048">
    <property type="entry name" value="Asp/Glu/Uridylate_kinase"/>
</dbReference>
<dbReference type="PANTHER" id="PTHR30409">
    <property type="entry name" value="CARBAMATE KINASE"/>
    <property type="match status" value="1"/>
</dbReference>